<evidence type="ECO:0000313" key="2">
    <source>
        <dbReference type="Proteomes" id="UP000092528"/>
    </source>
</evidence>
<accession>A0A1C7FAM3</accession>
<dbReference type="Proteomes" id="UP000092528">
    <property type="component" value="Chromosome 1"/>
</dbReference>
<dbReference type="PATRIC" id="fig|45658.7.peg.1862"/>
<protein>
    <submittedName>
        <fullName evidence="1">Uncharacterized protein</fullName>
    </submittedName>
</protein>
<keyword evidence="2" id="KW-1185">Reference proteome</keyword>
<dbReference type="EMBL" id="CP016414">
    <property type="protein sequence ID" value="ANU36996.1"/>
    <property type="molecule type" value="Genomic_DNA"/>
</dbReference>
<name>A0A1C7FAM3_9VIBR</name>
<sequence>MRKNELFTFDSWPVGTPERLIHGYWQLGMMRFHAFASECRKEYQDSYNRINHELGASVAYIDLASMGEDYRYKSEILDIIRSNEQTWVWFASCNALLDTSLAGWLRSVLTTTYNVNHIRATFVFDNPDQFNNICQSYSAPLYKSTIDLELIKSS</sequence>
<proteinExistence type="predicted"/>
<gene>
    <name evidence="1" type="ORF">VSVS05_01871</name>
</gene>
<evidence type="ECO:0000313" key="1">
    <source>
        <dbReference type="EMBL" id="ANU36996.1"/>
    </source>
</evidence>
<dbReference type="GeneID" id="96873152"/>
<organism evidence="1 2">
    <name type="scientific">Vibrio scophthalmi</name>
    <dbReference type="NCBI Taxonomy" id="45658"/>
    <lineage>
        <taxon>Bacteria</taxon>
        <taxon>Pseudomonadati</taxon>
        <taxon>Pseudomonadota</taxon>
        <taxon>Gammaproteobacteria</taxon>
        <taxon>Vibrionales</taxon>
        <taxon>Vibrionaceae</taxon>
        <taxon>Vibrio</taxon>
    </lineage>
</organism>
<dbReference type="RefSeq" id="WP_065545539.1">
    <property type="nucleotide sequence ID" value="NZ_CP016414.1"/>
</dbReference>
<reference evidence="1 2" key="1">
    <citation type="submission" date="2016-07" db="EMBL/GenBank/DDBJ databases">
        <title>Genome sequencing of Vibrio scophthalmi strain VS-05, an isolated from Paralichthys olivaceus.</title>
        <authorList>
            <person name="Han H.-J."/>
        </authorList>
    </citation>
    <scope>NUCLEOTIDE SEQUENCE [LARGE SCALE GENOMIC DNA]</scope>
    <source>
        <strain evidence="1 2">VS-05</strain>
    </source>
</reference>
<dbReference type="AlphaFoldDB" id="A0A1C7FAM3"/>